<sequence length="308" mass="33446">MLDALSLDQLRTFIVAAEEGSFSAAARKMFRAQSAISDLISKLEGQIGVVLFDRSGRYPKLTPEGLALLADAKKIVASVDDLKARAKEMSAGLEPELAVVVDVFFPMDGIAATARDFRNQFPRVSLRLHTEALCGAYQAVSDGRAAIGVVPTSSMTSPEFKVERLMGVGHTIVVATGHPLAMREGRVSRPELAQHTQLVLSDGSRQSANRELGAIMSPSTWHLTDLFAKRAFLLNGVGWGGMPAHTISTDIAEGRLVRLDIEDSPTGDQIIEMSAICPIARPPGPAGRWFIERLREWCLETPRESNLQ</sequence>
<dbReference type="Proteomes" id="UP000198900">
    <property type="component" value="Unassembled WGS sequence"/>
</dbReference>
<dbReference type="GO" id="GO:0000976">
    <property type="term" value="F:transcription cis-regulatory region binding"/>
    <property type="evidence" value="ECO:0007669"/>
    <property type="project" value="TreeGrafter"/>
</dbReference>
<dbReference type="Pfam" id="PF03466">
    <property type="entry name" value="LysR_substrate"/>
    <property type="match status" value="1"/>
</dbReference>
<protein>
    <submittedName>
        <fullName evidence="6">DNA-binding transcriptional regulator, LysR family</fullName>
    </submittedName>
</protein>
<dbReference type="SUPFAM" id="SSF53850">
    <property type="entry name" value="Periplasmic binding protein-like II"/>
    <property type="match status" value="1"/>
</dbReference>
<dbReference type="AlphaFoldDB" id="A0A7Z7BB52"/>
<keyword evidence="4" id="KW-0804">Transcription</keyword>
<reference evidence="6" key="1">
    <citation type="submission" date="2016-10" db="EMBL/GenBank/DDBJ databases">
        <authorList>
            <person name="Varghese N."/>
            <person name="Submissions S."/>
        </authorList>
    </citation>
    <scope>NUCLEOTIDE SEQUENCE [LARGE SCALE GENOMIC DNA]</scope>
    <source>
        <strain evidence="6">YR281</strain>
    </source>
</reference>
<dbReference type="SUPFAM" id="SSF46785">
    <property type="entry name" value="Winged helix' DNA-binding domain"/>
    <property type="match status" value="1"/>
</dbReference>
<evidence type="ECO:0000259" key="5">
    <source>
        <dbReference type="PROSITE" id="PS50931"/>
    </source>
</evidence>
<dbReference type="InterPro" id="IPR036390">
    <property type="entry name" value="WH_DNA-bd_sf"/>
</dbReference>
<keyword evidence="3 6" id="KW-0238">DNA-binding</keyword>
<name>A0A7Z7BB52_9BURK</name>
<gene>
    <name evidence="6" type="ORF">SAMN04487926_118123</name>
</gene>
<dbReference type="InterPro" id="IPR000847">
    <property type="entry name" value="LysR_HTH_N"/>
</dbReference>
<evidence type="ECO:0000256" key="4">
    <source>
        <dbReference type="ARBA" id="ARBA00023163"/>
    </source>
</evidence>
<dbReference type="PROSITE" id="PS50931">
    <property type="entry name" value="HTH_LYSR"/>
    <property type="match status" value="1"/>
</dbReference>
<dbReference type="GO" id="GO:0003700">
    <property type="term" value="F:DNA-binding transcription factor activity"/>
    <property type="evidence" value="ECO:0007669"/>
    <property type="project" value="InterPro"/>
</dbReference>
<comment type="caution">
    <text evidence="6">The sequence shown here is derived from an EMBL/GenBank/DDBJ whole genome shotgun (WGS) entry which is preliminary data.</text>
</comment>
<dbReference type="PRINTS" id="PR00039">
    <property type="entry name" value="HTHLYSR"/>
</dbReference>
<dbReference type="InterPro" id="IPR005119">
    <property type="entry name" value="LysR_subst-bd"/>
</dbReference>
<evidence type="ECO:0000256" key="3">
    <source>
        <dbReference type="ARBA" id="ARBA00023125"/>
    </source>
</evidence>
<evidence type="ECO:0000313" key="7">
    <source>
        <dbReference type="Proteomes" id="UP000198900"/>
    </source>
</evidence>
<evidence type="ECO:0000313" key="6">
    <source>
        <dbReference type="EMBL" id="SDI51826.1"/>
    </source>
</evidence>
<keyword evidence="7" id="KW-1185">Reference proteome</keyword>
<dbReference type="Pfam" id="PF00126">
    <property type="entry name" value="HTH_1"/>
    <property type="match status" value="1"/>
</dbReference>
<organism evidence="6 7">
    <name type="scientific">Paraburkholderia steynii</name>
    <dbReference type="NCBI Taxonomy" id="1245441"/>
    <lineage>
        <taxon>Bacteria</taxon>
        <taxon>Pseudomonadati</taxon>
        <taxon>Pseudomonadota</taxon>
        <taxon>Betaproteobacteria</taxon>
        <taxon>Burkholderiales</taxon>
        <taxon>Burkholderiaceae</taxon>
        <taxon>Paraburkholderia</taxon>
    </lineage>
</organism>
<dbReference type="Gene3D" id="3.40.190.290">
    <property type="match status" value="1"/>
</dbReference>
<dbReference type="InterPro" id="IPR036388">
    <property type="entry name" value="WH-like_DNA-bd_sf"/>
</dbReference>
<dbReference type="FunFam" id="1.10.10.10:FF:000001">
    <property type="entry name" value="LysR family transcriptional regulator"/>
    <property type="match status" value="1"/>
</dbReference>
<evidence type="ECO:0000256" key="2">
    <source>
        <dbReference type="ARBA" id="ARBA00023015"/>
    </source>
</evidence>
<comment type="similarity">
    <text evidence="1">Belongs to the LysR transcriptional regulatory family.</text>
</comment>
<dbReference type="RefSeq" id="WP_091783998.1">
    <property type="nucleotide sequence ID" value="NZ_FNDI01000018.1"/>
</dbReference>
<feature type="domain" description="HTH lysR-type" evidence="5">
    <location>
        <begin position="5"/>
        <end position="62"/>
    </location>
</feature>
<dbReference type="Gene3D" id="1.10.10.10">
    <property type="entry name" value="Winged helix-like DNA-binding domain superfamily/Winged helix DNA-binding domain"/>
    <property type="match status" value="1"/>
</dbReference>
<dbReference type="PANTHER" id="PTHR30126:SF91">
    <property type="entry name" value="LYSR FAMILY TRANSCRIPTIONAL REGULATOR"/>
    <property type="match status" value="1"/>
</dbReference>
<proteinExistence type="inferred from homology"/>
<dbReference type="EMBL" id="FNDI01000018">
    <property type="protein sequence ID" value="SDI51826.1"/>
    <property type="molecule type" value="Genomic_DNA"/>
</dbReference>
<accession>A0A7Z7BB52</accession>
<dbReference type="PANTHER" id="PTHR30126">
    <property type="entry name" value="HTH-TYPE TRANSCRIPTIONAL REGULATOR"/>
    <property type="match status" value="1"/>
</dbReference>
<evidence type="ECO:0000256" key="1">
    <source>
        <dbReference type="ARBA" id="ARBA00009437"/>
    </source>
</evidence>
<keyword evidence="2" id="KW-0805">Transcription regulation</keyword>